<feature type="region of interest" description="Disordered" evidence="1">
    <location>
        <begin position="127"/>
        <end position="162"/>
    </location>
</feature>
<accession>A0A3G4ZYF1</accession>
<reference evidence="2" key="1">
    <citation type="submission" date="2018-10" db="EMBL/GenBank/DDBJ databases">
        <title>Hidden diversity of soil giant viruses.</title>
        <authorList>
            <person name="Schulz F."/>
            <person name="Alteio L."/>
            <person name="Goudeau D."/>
            <person name="Ryan E.M."/>
            <person name="Malmstrom R.R."/>
            <person name="Blanchard J."/>
            <person name="Woyke T."/>
        </authorList>
    </citation>
    <scope>NUCLEOTIDE SEQUENCE</scope>
    <source>
        <strain evidence="2">EDV1</strain>
    </source>
</reference>
<evidence type="ECO:0000313" key="2">
    <source>
        <dbReference type="EMBL" id="AYV78603.1"/>
    </source>
</evidence>
<proteinExistence type="predicted"/>
<gene>
    <name evidence="2" type="ORF">Edafosvirus20_3</name>
</gene>
<organism evidence="2">
    <name type="scientific">Edafosvirus sp</name>
    <dbReference type="NCBI Taxonomy" id="2487765"/>
    <lineage>
        <taxon>Viruses</taxon>
        <taxon>Varidnaviria</taxon>
        <taxon>Bamfordvirae</taxon>
        <taxon>Nucleocytoviricota</taxon>
        <taxon>Megaviricetes</taxon>
        <taxon>Imitervirales</taxon>
        <taxon>Mimiviridae</taxon>
        <taxon>Klosneuvirinae</taxon>
    </lineage>
</organism>
<sequence length="162" mass="18730">MYCVNSKKNATQILNVAENASKEQIREAFKAKVSALPNNDDFNSHYNNLACAYETLTRPPSIFELMNDHFNQMFNHENILNLDDKNKDNYAYSRSFSKSFTMDGDGKMIGTSKKIIKSNNKLFSEEKHYDNSTDKVHIKQTKNGETKEYDKPFDYGNKKMLS</sequence>
<evidence type="ECO:0008006" key="3">
    <source>
        <dbReference type="Google" id="ProtNLM"/>
    </source>
</evidence>
<dbReference type="EMBL" id="MK072085">
    <property type="protein sequence ID" value="AYV78603.1"/>
    <property type="molecule type" value="Genomic_DNA"/>
</dbReference>
<name>A0A3G4ZYF1_9VIRU</name>
<protein>
    <recommendedName>
        <fullName evidence="3">J domain-containing protein</fullName>
    </recommendedName>
</protein>
<evidence type="ECO:0000256" key="1">
    <source>
        <dbReference type="SAM" id="MobiDB-lite"/>
    </source>
</evidence>